<gene>
    <name evidence="2" type="ORF">OIDMADRAFT_139342</name>
</gene>
<dbReference type="InParanoid" id="A0A0C3GQ54"/>
<evidence type="ECO:0000313" key="3">
    <source>
        <dbReference type="Proteomes" id="UP000054321"/>
    </source>
</evidence>
<feature type="non-terminal residue" evidence="2">
    <location>
        <position position="1"/>
    </location>
</feature>
<keyword evidence="1" id="KW-0472">Membrane</keyword>
<dbReference type="OrthoDB" id="196103at2759"/>
<evidence type="ECO:0008006" key="4">
    <source>
        <dbReference type="Google" id="ProtNLM"/>
    </source>
</evidence>
<sequence>YIYWFIGAISNNSRKLVIIAGFYKAIQSAGAAVIYRVDALRAPYISIFASTWGLLAAGLLFATPVVWLKVNNTTDIEVGSEI</sequence>
<keyword evidence="1" id="KW-1133">Transmembrane helix</keyword>
<reference evidence="2 3" key="1">
    <citation type="submission" date="2014-04" db="EMBL/GenBank/DDBJ databases">
        <authorList>
            <consortium name="DOE Joint Genome Institute"/>
            <person name="Kuo A."/>
            <person name="Martino E."/>
            <person name="Perotto S."/>
            <person name="Kohler A."/>
            <person name="Nagy L.G."/>
            <person name="Floudas D."/>
            <person name="Copeland A."/>
            <person name="Barry K.W."/>
            <person name="Cichocki N."/>
            <person name="Veneault-Fourrey C."/>
            <person name="LaButti K."/>
            <person name="Lindquist E.A."/>
            <person name="Lipzen A."/>
            <person name="Lundell T."/>
            <person name="Morin E."/>
            <person name="Murat C."/>
            <person name="Sun H."/>
            <person name="Tunlid A."/>
            <person name="Henrissat B."/>
            <person name="Grigoriev I.V."/>
            <person name="Hibbett D.S."/>
            <person name="Martin F."/>
            <person name="Nordberg H.P."/>
            <person name="Cantor M.N."/>
            <person name="Hua S.X."/>
        </authorList>
    </citation>
    <scope>NUCLEOTIDE SEQUENCE [LARGE SCALE GENOMIC DNA]</scope>
    <source>
        <strain evidence="2 3">Zn</strain>
    </source>
</reference>
<dbReference type="AlphaFoldDB" id="A0A0C3GQ54"/>
<reference evidence="3" key="2">
    <citation type="submission" date="2015-01" db="EMBL/GenBank/DDBJ databases">
        <title>Evolutionary Origins and Diversification of the Mycorrhizal Mutualists.</title>
        <authorList>
            <consortium name="DOE Joint Genome Institute"/>
            <consortium name="Mycorrhizal Genomics Consortium"/>
            <person name="Kohler A."/>
            <person name="Kuo A."/>
            <person name="Nagy L.G."/>
            <person name="Floudas D."/>
            <person name="Copeland A."/>
            <person name="Barry K.W."/>
            <person name="Cichocki N."/>
            <person name="Veneault-Fourrey C."/>
            <person name="LaButti K."/>
            <person name="Lindquist E.A."/>
            <person name="Lipzen A."/>
            <person name="Lundell T."/>
            <person name="Morin E."/>
            <person name="Murat C."/>
            <person name="Riley R."/>
            <person name="Ohm R."/>
            <person name="Sun H."/>
            <person name="Tunlid A."/>
            <person name="Henrissat B."/>
            <person name="Grigoriev I.V."/>
            <person name="Hibbett D.S."/>
            <person name="Martin F."/>
        </authorList>
    </citation>
    <scope>NUCLEOTIDE SEQUENCE [LARGE SCALE GENOMIC DNA]</scope>
    <source>
        <strain evidence="3">Zn</strain>
    </source>
</reference>
<organism evidence="2 3">
    <name type="scientific">Oidiodendron maius (strain Zn)</name>
    <dbReference type="NCBI Taxonomy" id="913774"/>
    <lineage>
        <taxon>Eukaryota</taxon>
        <taxon>Fungi</taxon>
        <taxon>Dikarya</taxon>
        <taxon>Ascomycota</taxon>
        <taxon>Pezizomycotina</taxon>
        <taxon>Leotiomycetes</taxon>
        <taxon>Leotiomycetes incertae sedis</taxon>
        <taxon>Myxotrichaceae</taxon>
        <taxon>Oidiodendron</taxon>
    </lineage>
</organism>
<feature type="transmembrane region" description="Helical" evidence="1">
    <location>
        <begin position="16"/>
        <end position="35"/>
    </location>
</feature>
<proteinExistence type="predicted"/>
<evidence type="ECO:0000313" key="2">
    <source>
        <dbReference type="EMBL" id="KIM92621.1"/>
    </source>
</evidence>
<feature type="transmembrane region" description="Helical" evidence="1">
    <location>
        <begin position="47"/>
        <end position="67"/>
    </location>
</feature>
<dbReference type="Proteomes" id="UP000054321">
    <property type="component" value="Unassembled WGS sequence"/>
</dbReference>
<accession>A0A0C3GQ54</accession>
<evidence type="ECO:0000256" key="1">
    <source>
        <dbReference type="SAM" id="Phobius"/>
    </source>
</evidence>
<keyword evidence="3" id="KW-1185">Reference proteome</keyword>
<name>A0A0C3GQ54_OIDMZ</name>
<keyword evidence="1" id="KW-0812">Transmembrane</keyword>
<dbReference type="EMBL" id="KN832914">
    <property type="protein sequence ID" value="KIM92621.1"/>
    <property type="molecule type" value="Genomic_DNA"/>
</dbReference>
<protein>
    <recommendedName>
        <fullName evidence="4">Autophagy-related protein</fullName>
    </recommendedName>
</protein>
<dbReference type="HOGENOM" id="CLU_182671_0_0_1"/>